<dbReference type="Proteomes" id="UP000789860">
    <property type="component" value="Unassembled WGS sequence"/>
</dbReference>
<accession>A0ACA9MJJ1</accession>
<dbReference type="EMBL" id="CAJVPM010012326">
    <property type="protein sequence ID" value="CAG8587527.1"/>
    <property type="molecule type" value="Genomic_DNA"/>
</dbReference>
<evidence type="ECO:0000313" key="2">
    <source>
        <dbReference type="Proteomes" id="UP000789860"/>
    </source>
</evidence>
<sequence length="153" mass="17837">TLSGPKKNSSDLLKEMSNNKKYTGGKLRHNLTNHIILTNDYVNPEKPSDKWCLCRYCDEAGDELQKYEKSYNFDDDAFQIDSDNDDYDTISTYSERTTRSTESATSQNTNISQISNPNKIMHYLAHTPTYKEQSQFDKHILNMTIENGWSFRW</sequence>
<keyword evidence="2" id="KW-1185">Reference proteome</keyword>
<proteinExistence type="predicted"/>
<organism evidence="1 2">
    <name type="scientific">Scutellospora calospora</name>
    <dbReference type="NCBI Taxonomy" id="85575"/>
    <lineage>
        <taxon>Eukaryota</taxon>
        <taxon>Fungi</taxon>
        <taxon>Fungi incertae sedis</taxon>
        <taxon>Mucoromycota</taxon>
        <taxon>Glomeromycotina</taxon>
        <taxon>Glomeromycetes</taxon>
        <taxon>Diversisporales</taxon>
        <taxon>Gigasporaceae</taxon>
        <taxon>Scutellospora</taxon>
    </lineage>
</organism>
<feature type="non-terminal residue" evidence="1">
    <location>
        <position position="153"/>
    </location>
</feature>
<reference evidence="1" key="1">
    <citation type="submission" date="2021-06" db="EMBL/GenBank/DDBJ databases">
        <authorList>
            <person name="Kallberg Y."/>
            <person name="Tangrot J."/>
            <person name="Rosling A."/>
        </authorList>
    </citation>
    <scope>NUCLEOTIDE SEQUENCE</scope>
    <source>
        <strain evidence="1">AU212A</strain>
    </source>
</reference>
<gene>
    <name evidence="1" type="ORF">SCALOS_LOCUS6452</name>
</gene>
<comment type="caution">
    <text evidence="1">The sequence shown here is derived from an EMBL/GenBank/DDBJ whole genome shotgun (WGS) entry which is preliminary data.</text>
</comment>
<evidence type="ECO:0000313" key="1">
    <source>
        <dbReference type="EMBL" id="CAG8587527.1"/>
    </source>
</evidence>
<protein>
    <submittedName>
        <fullName evidence="1">10010_t:CDS:1</fullName>
    </submittedName>
</protein>
<feature type="non-terminal residue" evidence="1">
    <location>
        <position position="1"/>
    </location>
</feature>
<name>A0ACA9MJJ1_9GLOM</name>